<dbReference type="Proteomes" id="UP001594351">
    <property type="component" value="Unassembled WGS sequence"/>
</dbReference>
<evidence type="ECO:0008006" key="3">
    <source>
        <dbReference type="Google" id="ProtNLM"/>
    </source>
</evidence>
<keyword evidence="2" id="KW-1185">Reference proteome</keyword>
<proteinExistence type="predicted"/>
<reference evidence="1 2" key="1">
    <citation type="submission" date="2024-09" db="EMBL/GenBank/DDBJ databases">
        <title>Laminarin stimulates single cell rates of sulfate reduction while oxygen inhibits transcriptomic activity in coastal marine sediment.</title>
        <authorList>
            <person name="Lindsay M."/>
            <person name="Orcutt B."/>
            <person name="Emerson D."/>
            <person name="Stepanauskas R."/>
            <person name="D'Angelo T."/>
        </authorList>
    </citation>
    <scope>NUCLEOTIDE SEQUENCE [LARGE SCALE GENOMIC DNA]</scope>
    <source>
        <strain evidence="1">SAG AM-311-K15</strain>
    </source>
</reference>
<accession>A0ABV6YSL8</accession>
<gene>
    <name evidence="1" type="ORF">ACFL27_03105</name>
</gene>
<evidence type="ECO:0000313" key="2">
    <source>
        <dbReference type="Proteomes" id="UP001594351"/>
    </source>
</evidence>
<evidence type="ECO:0000313" key="1">
    <source>
        <dbReference type="EMBL" id="MFC1849176.1"/>
    </source>
</evidence>
<comment type="caution">
    <text evidence="1">The sequence shown here is derived from an EMBL/GenBank/DDBJ whole genome shotgun (WGS) entry which is preliminary data.</text>
</comment>
<name>A0ABV6YSL8_UNCC1</name>
<protein>
    <recommendedName>
        <fullName evidence="3">Amidohydrolase</fullName>
    </recommendedName>
</protein>
<dbReference type="EMBL" id="JBHPBY010000024">
    <property type="protein sequence ID" value="MFC1849176.1"/>
    <property type="molecule type" value="Genomic_DNA"/>
</dbReference>
<organism evidence="1 2">
    <name type="scientific">candidate division CSSED10-310 bacterium</name>
    <dbReference type="NCBI Taxonomy" id="2855610"/>
    <lineage>
        <taxon>Bacteria</taxon>
        <taxon>Bacteria division CSSED10-310</taxon>
    </lineage>
</organism>
<sequence>MEIRAARTSCLPPVDDHFHLWGWADWLPAHAGLRSYVLLPAQISVTCQRHK</sequence>